<gene>
    <name evidence="2" type="ORF">GCM10011575_09610</name>
</gene>
<evidence type="ECO:0000313" key="2">
    <source>
        <dbReference type="EMBL" id="GGL53275.1"/>
    </source>
</evidence>
<proteinExistence type="predicted"/>
<sequence length="118" mass="12653">MAARQFHGQVGSAQVRIPQPTHGSRTRHHGRSRGIGFLNRELADFFDGRTDNLEASFGGALFYLYRVNDALPPAGGKPLEGVPVGSITVLAASGHVLAPLVVLPPYEAGDFSRWFAAL</sequence>
<dbReference type="AlphaFoldDB" id="A0A917S4S7"/>
<organism evidence="2 3">
    <name type="scientific">Microlunatus endophyticus</name>
    <dbReference type="NCBI Taxonomy" id="1716077"/>
    <lineage>
        <taxon>Bacteria</taxon>
        <taxon>Bacillati</taxon>
        <taxon>Actinomycetota</taxon>
        <taxon>Actinomycetes</taxon>
        <taxon>Propionibacteriales</taxon>
        <taxon>Propionibacteriaceae</taxon>
        <taxon>Microlunatus</taxon>
    </lineage>
</organism>
<name>A0A917S4S7_9ACTN</name>
<protein>
    <submittedName>
        <fullName evidence="2">Uncharacterized protein</fullName>
    </submittedName>
</protein>
<evidence type="ECO:0000256" key="1">
    <source>
        <dbReference type="SAM" id="MobiDB-lite"/>
    </source>
</evidence>
<feature type="region of interest" description="Disordered" evidence="1">
    <location>
        <begin position="1"/>
        <end position="31"/>
    </location>
</feature>
<accession>A0A917S4S7</accession>
<comment type="caution">
    <text evidence="2">The sequence shown here is derived from an EMBL/GenBank/DDBJ whole genome shotgun (WGS) entry which is preliminary data.</text>
</comment>
<reference evidence="2" key="1">
    <citation type="journal article" date="2014" name="Int. J. Syst. Evol. Microbiol.">
        <title>Complete genome sequence of Corynebacterium casei LMG S-19264T (=DSM 44701T), isolated from a smear-ripened cheese.</title>
        <authorList>
            <consortium name="US DOE Joint Genome Institute (JGI-PGF)"/>
            <person name="Walter F."/>
            <person name="Albersmeier A."/>
            <person name="Kalinowski J."/>
            <person name="Ruckert C."/>
        </authorList>
    </citation>
    <scope>NUCLEOTIDE SEQUENCE</scope>
    <source>
        <strain evidence="2">CGMCC 4.7306</strain>
    </source>
</reference>
<reference evidence="2" key="2">
    <citation type="submission" date="2020-09" db="EMBL/GenBank/DDBJ databases">
        <authorList>
            <person name="Sun Q."/>
            <person name="Zhou Y."/>
        </authorList>
    </citation>
    <scope>NUCLEOTIDE SEQUENCE</scope>
    <source>
        <strain evidence="2">CGMCC 4.7306</strain>
    </source>
</reference>
<keyword evidence="3" id="KW-1185">Reference proteome</keyword>
<dbReference type="Proteomes" id="UP000613840">
    <property type="component" value="Unassembled WGS sequence"/>
</dbReference>
<evidence type="ECO:0000313" key="3">
    <source>
        <dbReference type="Proteomes" id="UP000613840"/>
    </source>
</evidence>
<dbReference type="EMBL" id="BMMZ01000002">
    <property type="protein sequence ID" value="GGL53275.1"/>
    <property type="molecule type" value="Genomic_DNA"/>
</dbReference>